<proteinExistence type="inferred from homology"/>
<name>Q0RT03_FRAAA</name>
<reference evidence="5 6" key="1">
    <citation type="journal article" date="2007" name="Genome Res.">
        <title>Genome characteristics of facultatively symbiotic Frankia sp. strains reflect host range and host plant biogeography.</title>
        <authorList>
            <person name="Normand P."/>
            <person name="Lapierre P."/>
            <person name="Tisa L.S."/>
            <person name="Gogarten J.P."/>
            <person name="Alloisio N."/>
            <person name="Bagnarol E."/>
            <person name="Bassi C.A."/>
            <person name="Berry A.M."/>
            <person name="Bickhart D.M."/>
            <person name="Choisne N."/>
            <person name="Couloux A."/>
            <person name="Cournoyer B."/>
            <person name="Cruveiller S."/>
            <person name="Daubin V."/>
            <person name="Demange N."/>
            <person name="Francino M.P."/>
            <person name="Goltsman E."/>
            <person name="Huang Y."/>
            <person name="Kopp O.R."/>
            <person name="Labarre L."/>
            <person name="Lapidus A."/>
            <person name="Lavire C."/>
            <person name="Marechal J."/>
            <person name="Martinez M."/>
            <person name="Mastronunzio J.E."/>
            <person name="Mullin B.C."/>
            <person name="Niemann J."/>
            <person name="Pujic P."/>
            <person name="Rawnsley T."/>
            <person name="Rouy Z."/>
            <person name="Schenowitz C."/>
            <person name="Sellstedt A."/>
            <person name="Tavares F."/>
            <person name="Tomkins J.P."/>
            <person name="Vallenet D."/>
            <person name="Valverde C."/>
            <person name="Wall L.G."/>
            <person name="Wang Y."/>
            <person name="Medigue C."/>
            <person name="Benson D.R."/>
        </authorList>
    </citation>
    <scope>NUCLEOTIDE SEQUENCE [LARGE SCALE GENOMIC DNA]</scope>
    <source>
        <strain evidence="6">DSM 45986 / CECT 9034 / ACN14a</strain>
    </source>
</reference>
<evidence type="ECO:0000256" key="1">
    <source>
        <dbReference type="ARBA" id="ARBA00006484"/>
    </source>
</evidence>
<evidence type="ECO:0000313" key="5">
    <source>
        <dbReference type="EMBL" id="CAJ59300.1"/>
    </source>
</evidence>
<feature type="region of interest" description="Disordered" evidence="4">
    <location>
        <begin position="260"/>
        <end position="280"/>
    </location>
</feature>
<evidence type="ECO:0000256" key="3">
    <source>
        <dbReference type="RuleBase" id="RU000363"/>
    </source>
</evidence>
<keyword evidence="6" id="KW-1185">Reference proteome</keyword>
<accession>Q0RT03</accession>
<protein>
    <submittedName>
        <fullName evidence="5">Short-chain dehydrogenase/reductase</fullName>
        <ecNumber evidence="5">1.1.1.-</ecNumber>
    </submittedName>
</protein>
<dbReference type="eggNOG" id="COG4221">
    <property type="taxonomic scope" value="Bacteria"/>
</dbReference>
<sequence>MVGASSGIGRATALAFAQRGARVVCAARGEEALHALVGEISGEVGAGRAFAVPTDVADPAAVRELAASAERRLGRIDTWVNAAAVSVLGRVEDVTDAEFDRVLRINLLGQVHGAKAALPALRRAGGGVLIGVSSVEGIRAMPLHSAYAASKWGLRGFYDSLRVELAQEGVPIAVTTVLPPSVDTPFFAHARSRIGGRPKPPPPVYAADVVAAAIVRAAVRPSREVLVGGTAVAAAIAARVSPALVDALLSLRRAGIETLREDRPGEPGDIVDAPEAGPGRVDGDYPGRVLRHSPLTSLLGVGRRPVELLTAAVGRLHRSTPPGTAHLAARGAAGGPPPPSPSGMTMPADTPLRRWRGTGSVMRSPGRTTGVAGG</sequence>
<dbReference type="PROSITE" id="PS00061">
    <property type="entry name" value="ADH_SHORT"/>
    <property type="match status" value="1"/>
</dbReference>
<dbReference type="SUPFAM" id="SSF51735">
    <property type="entry name" value="NAD(P)-binding Rossmann-fold domains"/>
    <property type="match status" value="1"/>
</dbReference>
<dbReference type="InterPro" id="IPR020904">
    <property type="entry name" value="Sc_DH/Rdtase_CS"/>
</dbReference>
<feature type="region of interest" description="Disordered" evidence="4">
    <location>
        <begin position="317"/>
        <end position="374"/>
    </location>
</feature>
<evidence type="ECO:0000256" key="2">
    <source>
        <dbReference type="ARBA" id="ARBA00023002"/>
    </source>
</evidence>
<dbReference type="Gene3D" id="3.40.50.720">
    <property type="entry name" value="NAD(P)-binding Rossmann-like Domain"/>
    <property type="match status" value="1"/>
</dbReference>
<organism evidence="5 6">
    <name type="scientific">Frankia alni (strain DSM 45986 / CECT 9034 / ACN14a)</name>
    <dbReference type="NCBI Taxonomy" id="326424"/>
    <lineage>
        <taxon>Bacteria</taxon>
        <taxon>Bacillati</taxon>
        <taxon>Actinomycetota</taxon>
        <taxon>Actinomycetes</taxon>
        <taxon>Frankiales</taxon>
        <taxon>Frankiaceae</taxon>
        <taxon>Frankia</taxon>
    </lineage>
</organism>
<dbReference type="EMBL" id="CT573213">
    <property type="protein sequence ID" value="CAJ59300.1"/>
    <property type="molecule type" value="Genomic_DNA"/>
</dbReference>
<dbReference type="AlphaFoldDB" id="Q0RT03"/>
<evidence type="ECO:0000256" key="4">
    <source>
        <dbReference type="SAM" id="MobiDB-lite"/>
    </source>
</evidence>
<dbReference type="Pfam" id="PF00106">
    <property type="entry name" value="adh_short"/>
    <property type="match status" value="1"/>
</dbReference>
<dbReference type="PRINTS" id="PR00081">
    <property type="entry name" value="GDHRDH"/>
</dbReference>
<dbReference type="HOGENOM" id="CLU_010194_2_1_11"/>
<comment type="similarity">
    <text evidence="1 3">Belongs to the short-chain dehydrogenases/reductases (SDR) family.</text>
</comment>
<keyword evidence="2 5" id="KW-0560">Oxidoreductase</keyword>
<evidence type="ECO:0000313" key="6">
    <source>
        <dbReference type="Proteomes" id="UP000000657"/>
    </source>
</evidence>
<dbReference type="KEGG" id="fal:FRAAL0626"/>
<dbReference type="GO" id="GO:0016491">
    <property type="term" value="F:oxidoreductase activity"/>
    <property type="evidence" value="ECO:0007669"/>
    <property type="project" value="UniProtKB-KW"/>
</dbReference>
<dbReference type="GO" id="GO:0016020">
    <property type="term" value="C:membrane"/>
    <property type="evidence" value="ECO:0007669"/>
    <property type="project" value="TreeGrafter"/>
</dbReference>
<dbReference type="PANTHER" id="PTHR44196">
    <property type="entry name" value="DEHYDROGENASE/REDUCTASE SDR FAMILY MEMBER 7B"/>
    <property type="match status" value="1"/>
</dbReference>
<dbReference type="PANTHER" id="PTHR44196:SF1">
    <property type="entry name" value="DEHYDROGENASE_REDUCTASE SDR FAMILY MEMBER 7B"/>
    <property type="match status" value="1"/>
</dbReference>
<dbReference type="PRINTS" id="PR00080">
    <property type="entry name" value="SDRFAMILY"/>
</dbReference>
<dbReference type="Proteomes" id="UP000000657">
    <property type="component" value="Chromosome"/>
</dbReference>
<dbReference type="EC" id="1.1.1.-" evidence="5"/>
<dbReference type="InterPro" id="IPR002347">
    <property type="entry name" value="SDR_fam"/>
</dbReference>
<dbReference type="NCBIfam" id="NF005495">
    <property type="entry name" value="PRK07109.1"/>
    <property type="match status" value="1"/>
</dbReference>
<dbReference type="STRING" id="326424.FRAAL0626"/>
<feature type="compositionally biased region" description="Low complexity" evidence="4">
    <location>
        <begin position="322"/>
        <end position="331"/>
    </location>
</feature>
<dbReference type="InterPro" id="IPR036291">
    <property type="entry name" value="NAD(P)-bd_dom_sf"/>
</dbReference>
<gene>
    <name evidence="5" type="ordered locus">FRAAL0626</name>
</gene>